<evidence type="ECO:0000313" key="1">
    <source>
        <dbReference type="EMBL" id="STL92509.1"/>
    </source>
</evidence>
<dbReference type="AlphaFoldDB" id="A0A377CFL0"/>
<sequence>MMLGFSGINYTAWLYLAWLPGYLVTCKQPITWI</sequence>
<dbReference type="EMBL" id="UGET01000004">
    <property type="protein sequence ID" value="STL92509.1"/>
    <property type="molecule type" value="Genomic_DNA"/>
</dbReference>
<evidence type="ECO:0000313" key="2">
    <source>
        <dbReference type="Proteomes" id="UP000254255"/>
    </source>
</evidence>
<gene>
    <name evidence="1" type="primary">yjjL_3</name>
    <name evidence="1" type="ORF">NCTC13148_04898</name>
</gene>
<accession>A0A377CFL0</accession>
<proteinExistence type="predicted"/>
<organism evidence="1 2">
    <name type="scientific">Escherichia coli</name>
    <dbReference type="NCBI Taxonomy" id="562"/>
    <lineage>
        <taxon>Bacteria</taxon>
        <taxon>Pseudomonadati</taxon>
        <taxon>Pseudomonadota</taxon>
        <taxon>Gammaproteobacteria</taxon>
        <taxon>Enterobacterales</taxon>
        <taxon>Enterobacteriaceae</taxon>
        <taxon>Escherichia</taxon>
    </lineage>
</organism>
<dbReference type="Proteomes" id="UP000254255">
    <property type="component" value="Unassembled WGS sequence"/>
</dbReference>
<protein>
    <submittedName>
        <fullName evidence="1">Major facilitator superfamily protein</fullName>
    </submittedName>
</protein>
<name>A0A377CFL0_ECOLX</name>
<reference evidence="1 2" key="1">
    <citation type="submission" date="2018-06" db="EMBL/GenBank/DDBJ databases">
        <authorList>
            <consortium name="Pathogen Informatics"/>
            <person name="Doyle S."/>
        </authorList>
    </citation>
    <scope>NUCLEOTIDE SEQUENCE [LARGE SCALE GENOMIC DNA]</scope>
    <source>
        <strain evidence="1 2">NCTC13148</strain>
    </source>
</reference>